<feature type="domain" description="Histidine kinase/HSP90-like ATPase" evidence="10">
    <location>
        <begin position="286"/>
        <end position="371"/>
    </location>
</feature>
<dbReference type="AlphaFoldDB" id="A0A8J3GSI4"/>
<dbReference type="EC" id="2.7.13.3" evidence="2"/>
<keyword evidence="5" id="KW-0547">Nucleotide-binding</keyword>
<dbReference type="InterPro" id="IPR050482">
    <property type="entry name" value="Sensor_HK_TwoCompSys"/>
</dbReference>
<protein>
    <recommendedName>
        <fullName evidence="2">histidine kinase</fullName>
        <ecNumber evidence="2">2.7.13.3</ecNumber>
    </recommendedName>
</protein>
<dbReference type="InterPro" id="IPR011712">
    <property type="entry name" value="Sig_transdc_His_kin_sub3_dim/P"/>
</dbReference>
<dbReference type="GO" id="GO:0046983">
    <property type="term" value="F:protein dimerization activity"/>
    <property type="evidence" value="ECO:0007669"/>
    <property type="project" value="InterPro"/>
</dbReference>
<dbReference type="Pfam" id="PF02518">
    <property type="entry name" value="HATPase_c"/>
    <property type="match status" value="1"/>
</dbReference>
<feature type="domain" description="Signal transduction histidine kinase subgroup 3 dimerisation and phosphoacceptor" evidence="11">
    <location>
        <begin position="179"/>
        <end position="244"/>
    </location>
</feature>
<evidence type="ECO:0000256" key="2">
    <source>
        <dbReference type="ARBA" id="ARBA00012438"/>
    </source>
</evidence>
<dbReference type="Pfam" id="PF07730">
    <property type="entry name" value="HisKA_3"/>
    <property type="match status" value="1"/>
</dbReference>
<keyword evidence="7" id="KW-0067">ATP-binding</keyword>
<evidence type="ECO:0000259" key="11">
    <source>
        <dbReference type="Pfam" id="PF07730"/>
    </source>
</evidence>
<dbReference type="GO" id="GO:0005524">
    <property type="term" value="F:ATP binding"/>
    <property type="evidence" value="ECO:0007669"/>
    <property type="project" value="UniProtKB-KW"/>
</dbReference>
<keyword evidence="9" id="KW-0812">Transmembrane</keyword>
<evidence type="ECO:0000256" key="8">
    <source>
        <dbReference type="ARBA" id="ARBA00023012"/>
    </source>
</evidence>
<organism evidence="13 14">
    <name type="scientific">Pseudolysinimonas yzui</name>
    <dbReference type="NCBI Taxonomy" id="2708254"/>
    <lineage>
        <taxon>Bacteria</taxon>
        <taxon>Bacillati</taxon>
        <taxon>Actinomycetota</taxon>
        <taxon>Actinomycetes</taxon>
        <taxon>Micrococcales</taxon>
        <taxon>Microbacteriaceae</taxon>
        <taxon>Pseudolysinimonas</taxon>
    </lineage>
</organism>
<dbReference type="PANTHER" id="PTHR24421:SF10">
    <property type="entry name" value="NITRATE_NITRITE SENSOR PROTEIN NARQ"/>
    <property type="match status" value="1"/>
</dbReference>
<evidence type="ECO:0000256" key="6">
    <source>
        <dbReference type="ARBA" id="ARBA00022777"/>
    </source>
</evidence>
<feature type="domain" description="DUF7134" evidence="12">
    <location>
        <begin position="24"/>
        <end position="152"/>
    </location>
</feature>
<dbReference type="InterPro" id="IPR003594">
    <property type="entry name" value="HATPase_dom"/>
</dbReference>
<dbReference type="EMBL" id="BNAI01000006">
    <property type="protein sequence ID" value="GHF22794.1"/>
    <property type="molecule type" value="Genomic_DNA"/>
</dbReference>
<reference evidence="13" key="2">
    <citation type="submission" date="2020-09" db="EMBL/GenBank/DDBJ databases">
        <authorList>
            <person name="Sun Q."/>
            <person name="Zhou Y."/>
        </authorList>
    </citation>
    <scope>NUCLEOTIDE SEQUENCE</scope>
    <source>
        <strain evidence="13">CGMCC 1.16548</strain>
    </source>
</reference>
<dbReference type="Gene3D" id="3.30.565.10">
    <property type="entry name" value="Histidine kinase-like ATPase, C-terminal domain"/>
    <property type="match status" value="1"/>
</dbReference>
<dbReference type="PANTHER" id="PTHR24421">
    <property type="entry name" value="NITRATE/NITRITE SENSOR PROTEIN NARX-RELATED"/>
    <property type="match status" value="1"/>
</dbReference>
<dbReference type="InterPro" id="IPR055558">
    <property type="entry name" value="DUF7134"/>
</dbReference>
<evidence type="ECO:0000256" key="3">
    <source>
        <dbReference type="ARBA" id="ARBA00022553"/>
    </source>
</evidence>
<dbReference type="Proteomes" id="UP000617531">
    <property type="component" value="Unassembled WGS sequence"/>
</dbReference>
<evidence type="ECO:0000256" key="4">
    <source>
        <dbReference type="ARBA" id="ARBA00022679"/>
    </source>
</evidence>
<dbReference type="GO" id="GO:0016020">
    <property type="term" value="C:membrane"/>
    <property type="evidence" value="ECO:0007669"/>
    <property type="project" value="InterPro"/>
</dbReference>
<keyword evidence="3" id="KW-0597">Phosphoprotein</keyword>
<feature type="transmembrane region" description="Helical" evidence="9">
    <location>
        <begin position="118"/>
        <end position="139"/>
    </location>
</feature>
<evidence type="ECO:0000259" key="12">
    <source>
        <dbReference type="Pfam" id="PF23539"/>
    </source>
</evidence>
<feature type="transmembrane region" description="Helical" evidence="9">
    <location>
        <begin position="95"/>
        <end position="111"/>
    </location>
</feature>
<comment type="caution">
    <text evidence="13">The sequence shown here is derived from an EMBL/GenBank/DDBJ whole genome shotgun (WGS) entry which is preliminary data.</text>
</comment>
<dbReference type="CDD" id="cd16917">
    <property type="entry name" value="HATPase_UhpB-NarQ-NarX-like"/>
    <property type="match status" value="1"/>
</dbReference>
<sequence>MSGMIRRWRSVWNAPSASPAPPTRVWRDWLLVALLPLLAVFEGLVRTDLPNALAAVVVLIAIVPTLLWRRTHPLLMLVISFAVTSVFRLVTGHDLGLYTSVLLLLIIYSVFRWGSGRAIVVGLAIMVASTLASTLAPPIDLTNLIGGFAFLSVVGLLGLLLRFAARSRMRELDRAKANERAELARDLHDTVAHHVSAIAIQAQAGLATAGTNPDAATTALRVIEGEASRTLSEMRSMVRMLRGDDEPTLAPAGRLDDLHRLADGTPPVALTSAGDLDRLPELVAAAVYRIAQESITNARRHARGATRIDVHVAVEGDRVHLTVRDDGAGGAAVAPGYGITGMTERAALLGGVCTAGPAPGGGWIVTADLPRGGALA</sequence>
<dbReference type="SUPFAM" id="SSF55874">
    <property type="entry name" value="ATPase domain of HSP90 chaperone/DNA topoisomerase II/histidine kinase"/>
    <property type="match status" value="1"/>
</dbReference>
<evidence type="ECO:0000259" key="10">
    <source>
        <dbReference type="Pfam" id="PF02518"/>
    </source>
</evidence>
<feature type="transmembrane region" description="Helical" evidence="9">
    <location>
        <begin position="145"/>
        <end position="165"/>
    </location>
</feature>
<keyword evidence="14" id="KW-1185">Reference proteome</keyword>
<proteinExistence type="predicted"/>
<feature type="transmembrane region" description="Helical" evidence="9">
    <location>
        <begin position="51"/>
        <end position="68"/>
    </location>
</feature>
<evidence type="ECO:0000313" key="13">
    <source>
        <dbReference type="EMBL" id="GHF22794.1"/>
    </source>
</evidence>
<evidence type="ECO:0000313" key="14">
    <source>
        <dbReference type="Proteomes" id="UP000617531"/>
    </source>
</evidence>
<reference evidence="13" key="1">
    <citation type="journal article" date="2014" name="Int. J. Syst. Evol. Microbiol.">
        <title>Complete genome sequence of Corynebacterium casei LMG S-19264T (=DSM 44701T), isolated from a smear-ripened cheese.</title>
        <authorList>
            <consortium name="US DOE Joint Genome Institute (JGI-PGF)"/>
            <person name="Walter F."/>
            <person name="Albersmeier A."/>
            <person name="Kalinowski J."/>
            <person name="Ruckert C."/>
        </authorList>
    </citation>
    <scope>NUCLEOTIDE SEQUENCE</scope>
    <source>
        <strain evidence="13">CGMCC 1.16548</strain>
    </source>
</reference>
<gene>
    <name evidence="13" type="ORF">GCM10011600_24940</name>
</gene>
<evidence type="ECO:0000256" key="7">
    <source>
        <dbReference type="ARBA" id="ARBA00022840"/>
    </source>
</evidence>
<name>A0A8J3GSI4_9MICO</name>
<comment type="catalytic activity">
    <reaction evidence="1">
        <text>ATP + protein L-histidine = ADP + protein N-phospho-L-histidine.</text>
        <dbReference type="EC" id="2.7.13.3"/>
    </reaction>
</comment>
<dbReference type="InterPro" id="IPR036890">
    <property type="entry name" value="HATPase_C_sf"/>
</dbReference>
<keyword evidence="9" id="KW-0472">Membrane</keyword>
<dbReference type="Gene3D" id="1.20.5.1930">
    <property type="match status" value="1"/>
</dbReference>
<keyword evidence="4" id="KW-0808">Transferase</keyword>
<evidence type="ECO:0000256" key="5">
    <source>
        <dbReference type="ARBA" id="ARBA00022741"/>
    </source>
</evidence>
<dbReference type="GO" id="GO:0000155">
    <property type="term" value="F:phosphorelay sensor kinase activity"/>
    <property type="evidence" value="ECO:0007669"/>
    <property type="project" value="InterPro"/>
</dbReference>
<evidence type="ECO:0000256" key="1">
    <source>
        <dbReference type="ARBA" id="ARBA00000085"/>
    </source>
</evidence>
<keyword evidence="8" id="KW-0902">Two-component regulatory system</keyword>
<keyword evidence="6 13" id="KW-0418">Kinase</keyword>
<dbReference type="Pfam" id="PF23539">
    <property type="entry name" value="DUF7134"/>
    <property type="match status" value="1"/>
</dbReference>
<keyword evidence="9" id="KW-1133">Transmembrane helix</keyword>
<evidence type="ECO:0000256" key="9">
    <source>
        <dbReference type="SAM" id="Phobius"/>
    </source>
</evidence>
<accession>A0A8J3GSI4</accession>